<protein>
    <recommendedName>
        <fullName evidence="6">Phosphoribosylglycinamide formyltransferase</fullName>
        <ecNumber evidence="6">2.1.2.2</ecNumber>
    </recommendedName>
    <alternativeName>
        <fullName evidence="6">5'-phosphoribosylglycinamide transformylase</fullName>
    </alternativeName>
    <alternativeName>
        <fullName evidence="6">GAR transformylase</fullName>
        <shortName evidence="6">GART</shortName>
    </alternativeName>
</protein>
<feature type="binding site" evidence="6">
    <location>
        <begin position="90"/>
        <end position="93"/>
    </location>
    <ligand>
        <name>(6R)-10-formyltetrahydrofolate</name>
        <dbReference type="ChEBI" id="CHEBI:195366"/>
    </ligand>
</feature>
<proteinExistence type="inferred from homology"/>
<dbReference type="EC" id="2.1.2.2" evidence="6"/>
<dbReference type="InterPro" id="IPR001555">
    <property type="entry name" value="GART_AS"/>
</dbReference>
<evidence type="ECO:0000256" key="1">
    <source>
        <dbReference type="ARBA" id="ARBA00005054"/>
    </source>
</evidence>
<name>A0A1H9J990_9GAMM</name>
<comment type="catalytic activity">
    <reaction evidence="5 6">
        <text>N(1)-(5-phospho-beta-D-ribosyl)glycinamide + (6R)-10-formyltetrahydrofolate = N(2)-formyl-N(1)-(5-phospho-beta-D-ribosyl)glycinamide + (6S)-5,6,7,8-tetrahydrofolate + H(+)</text>
        <dbReference type="Rhea" id="RHEA:15053"/>
        <dbReference type="ChEBI" id="CHEBI:15378"/>
        <dbReference type="ChEBI" id="CHEBI:57453"/>
        <dbReference type="ChEBI" id="CHEBI:143788"/>
        <dbReference type="ChEBI" id="CHEBI:147286"/>
        <dbReference type="ChEBI" id="CHEBI:195366"/>
        <dbReference type="EC" id="2.1.2.2"/>
    </reaction>
</comment>
<comment type="function">
    <text evidence="6">Catalyzes the transfer of a formyl group from 10-formyltetrahydrofolate to 5-phospho-ribosyl-glycinamide (GAR), producing 5-phospho-ribosyl-N-formylglycinamide (FGAR) and tetrahydrofolate.</text>
</comment>
<evidence type="ECO:0000256" key="6">
    <source>
        <dbReference type="HAMAP-Rule" id="MF_01930"/>
    </source>
</evidence>
<dbReference type="Pfam" id="PF00551">
    <property type="entry name" value="Formyl_trans_N"/>
    <property type="match status" value="1"/>
</dbReference>
<dbReference type="Gene3D" id="3.40.50.170">
    <property type="entry name" value="Formyl transferase, N-terminal domain"/>
    <property type="match status" value="1"/>
</dbReference>
<feature type="binding site" evidence="6">
    <location>
        <position position="65"/>
    </location>
    <ligand>
        <name>(6R)-10-formyltetrahydrofolate</name>
        <dbReference type="ChEBI" id="CHEBI:195366"/>
    </ligand>
</feature>
<dbReference type="RefSeq" id="WP_092676166.1">
    <property type="nucleotide sequence ID" value="NZ_FOGC01000007.1"/>
</dbReference>
<gene>
    <name evidence="6" type="primary">purN</name>
    <name evidence="8" type="ORF">SAMN05216522_10776</name>
</gene>
<dbReference type="EMBL" id="FOGC01000007">
    <property type="protein sequence ID" value="SEQ83386.1"/>
    <property type="molecule type" value="Genomic_DNA"/>
</dbReference>
<feature type="binding site" evidence="6">
    <location>
        <position position="107"/>
    </location>
    <ligand>
        <name>(6R)-10-formyltetrahydrofolate</name>
        <dbReference type="ChEBI" id="CHEBI:195366"/>
    </ligand>
</feature>
<evidence type="ECO:0000313" key="8">
    <source>
        <dbReference type="EMBL" id="SEQ83386.1"/>
    </source>
</evidence>
<dbReference type="AlphaFoldDB" id="A0A1H9J990"/>
<dbReference type="InterPro" id="IPR002376">
    <property type="entry name" value="Formyl_transf_N"/>
</dbReference>
<dbReference type="InterPro" id="IPR036477">
    <property type="entry name" value="Formyl_transf_N_sf"/>
</dbReference>
<evidence type="ECO:0000259" key="7">
    <source>
        <dbReference type="Pfam" id="PF00551"/>
    </source>
</evidence>
<dbReference type="OrthoDB" id="9806170at2"/>
<dbReference type="GO" id="GO:0004644">
    <property type="term" value="F:phosphoribosylglycinamide formyltransferase activity"/>
    <property type="evidence" value="ECO:0007669"/>
    <property type="project" value="UniProtKB-UniRule"/>
</dbReference>
<comment type="similarity">
    <text evidence="4 6">Belongs to the GART family.</text>
</comment>
<evidence type="ECO:0000256" key="5">
    <source>
        <dbReference type="ARBA" id="ARBA00047664"/>
    </source>
</evidence>
<keyword evidence="9" id="KW-1185">Reference proteome</keyword>
<dbReference type="PANTHER" id="PTHR43369:SF2">
    <property type="entry name" value="PHOSPHORIBOSYLGLYCINAMIDE FORMYLTRANSFERASE"/>
    <property type="match status" value="1"/>
</dbReference>
<dbReference type="NCBIfam" id="TIGR00639">
    <property type="entry name" value="PurN"/>
    <property type="match status" value="1"/>
</dbReference>
<keyword evidence="3 6" id="KW-0658">Purine biosynthesis</keyword>
<dbReference type="InterPro" id="IPR004607">
    <property type="entry name" value="GART"/>
</dbReference>
<organism evidence="8 9">
    <name type="scientific">Rosenbergiella nectarea</name>
    <dbReference type="NCBI Taxonomy" id="988801"/>
    <lineage>
        <taxon>Bacteria</taxon>
        <taxon>Pseudomonadati</taxon>
        <taxon>Pseudomonadota</taxon>
        <taxon>Gammaproteobacteria</taxon>
        <taxon>Enterobacterales</taxon>
        <taxon>Erwiniaceae</taxon>
        <taxon>Rosenbergiella</taxon>
    </lineage>
</organism>
<sequence>MKRIVVLISGSGSNLQAIIDACQLGRLKAEIVAVFSNKADAFGLQRAQQAGIATASLAIGDYADREAFDQALLQQIDSYQPDLVVLAGYMRILSAPFVTHYRGRLLNIHPSLLPKYPGLHTHRRVIESGDSHHGASVHFVTEQLDGGPVILQAPIPILPNDTEQDLATRLLSKEHLIYPRVIQWWVEGRVDLREDQACLDGQPLGPSGADFTPDKIDG</sequence>
<dbReference type="UniPathway" id="UPA00074">
    <property type="reaction ID" value="UER00126"/>
</dbReference>
<evidence type="ECO:0000256" key="2">
    <source>
        <dbReference type="ARBA" id="ARBA00022679"/>
    </source>
</evidence>
<dbReference type="PROSITE" id="PS00373">
    <property type="entry name" value="GART"/>
    <property type="match status" value="1"/>
</dbReference>
<dbReference type="Proteomes" id="UP000242515">
    <property type="component" value="Unassembled WGS sequence"/>
</dbReference>
<reference evidence="9" key="1">
    <citation type="submission" date="2016-10" db="EMBL/GenBank/DDBJ databases">
        <authorList>
            <person name="Varghese N."/>
            <person name="Submissions S."/>
        </authorList>
    </citation>
    <scope>NUCLEOTIDE SEQUENCE [LARGE SCALE GENOMIC DNA]</scope>
    <source>
        <strain evidence="9">8N4</strain>
    </source>
</reference>
<dbReference type="CDD" id="cd08645">
    <property type="entry name" value="FMT_core_GART"/>
    <property type="match status" value="1"/>
</dbReference>
<feature type="active site" description="Proton donor" evidence="6">
    <location>
        <position position="109"/>
    </location>
</feature>
<dbReference type="HAMAP" id="MF_01930">
    <property type="entry name" value="PurN"/>
    <property type="match status" value="1"/>
</dbReference>
<evidence type="ECO:0000256" key="3">
    <source>
        <dbReference type="ARBA" id="ARBA00022755"/>
    </source>
</evidence>
<accession>A0A1H9J990</accession>
<comment type="pathway">
    <text evidence="1 6">Purine metabolism; IMP biosynthesis via de novo pathway; N(2)-formyl-N(1)-(5-phospho-D-ribosyl)glycinamide from N(1)-(5-phospho-D-ribosyl)glycinamide (10-formyl THF route): step 1/1.</text>
</comment>
<keyword evidence="2 6" id="KW-0808">Transferase</keyword>
<dbReference type="GO" id="GO:0005829">
    <property type="term" value="C:cytosol"/>
    <property type="evidence" value="ECO:0007669"/>
    <property type="project" value="TreeGrafter"/>
</dbReference>
<dbReference type="GO" id="GO:0006189">
    <property type="term" value="P:'de novo' IMP biosynthetic process"/>
    <property type="evidence" value="ECO:0007669"/>
    <property type="project" value="UniProtKB-UniRule"/>
</dbReference>
<dbReference type="STRING" id="988801.SAMN05216522_10776"/>
<dbReference type="SUPFAM" id="SSF53328">
    <property type="entry name" value="Formyltransferase"/>
    <property type="match status" value="1"/>
</dbReference>
<evidence type="ECO:0000256" key="4">
    <source>
        <dbReference type="ARBA" id="ARBA00038440"/>
    </source>
</evidence>
<feature type="domain" description="Formyl transferase N-terminal" evidence="7">
    <location>
        <begin position="2"/>
        <end position="182"/>
    </location>
</feature>
<evidence type="ECO:0000313" key="9">
    <source>
        <dbReference type="Proteomes" id="UP000242515"/>
    </source>
</evidence>
<feature type="site" description="Raises pKa of active site His" evidence="6">
    <location>
        <position position="145"/>
    </location>
</feature>
<dbReference type="PANTHER" id="PTHR43369">
    <property type="entry name" value="PHOSPHORIBOSYLGLYCINAMIDE FORMYLTRANSFERASE"/>
    <property type="match status" value="1"/>
</dbReference>
<feature type="binding site" evidence="6">
    <location>
        <begin position="12"/>
        <end position="14"/>
    </location>
    <ligand>
        <name>N(1)-(5-phospho-beta-D-ribosyl)glycinamide</name>
        <dbReference type="ChEBI" id="CHEBI:143788"/>
    </ligand>
</feature>